<accession>A0A1H8JG14</accession>
<gene>
    <name evidence="1" type="ORF">E3O10_04540</name>
</gene>
<keyword evidence="2" id="KW-1185">Reference proteome</keyword>
<proteinExistence type="predicted"/>
<dbReference type="Proteomes" id="UP000297654">
    <property type="component" value="Unassembled WGS sequence"/>
</dbReference>
<comment type="caution">
    <text evidence="1">The sequence shown here is derived from an EMBL/GenBank/DDBJ whole genome shotgun (WGS) entry which is preliminary data.</text>
</comment>
<name>A0A1H8JG14_9MICO</name>
<organism evidence="1 2">
    <name type="scientific">Cryobacterium luteum</name>
    <dbReference type="NCBI Taxonomy" id="1424661"/>
    <lineage>
        <taxon>Bacteria</taxon>
        <taxon>Bacillati</taxon>
        <taxon>Actinomycetota</taxon>
        <taxon>Actinomycetes</taxon>
        <taxon>Micrococcales</taxon>
        <taxon>Microbacteriaceae</taxon>
        <taxon>Cryobacterium</taxon>
    </lineage>
</organism>
<dbReference type="OrthoDB" id="5178481at2"/>
<protein>
    <submittedName>
        <fullName evidence="1">Uncharacterized protein</fullName>
    </submittedName>
</protein>
<evidence type="ECO:0000313" key="1">
    <source>
        <dbReference type="EMBL" id="TFB92316.1"/>
    </source>
</evidence>
<evidence type="ECO:0000313" key="2">
    <source>
        <dbReference type="Proteomes" id="UP000297654"/>
    </source>
</evidence>
<sequence>MCAGASDDATLQAIQDGLNQPQMLTSMPMNGYLWVSVLYDDGTIQKFVDEQYGPDVVIVQSALRPAS</sequence>
<reference evidence="1 2" key="1">
    <citation type="submission" date="2019-03" db="EMBL/GenBank/DDBJ databases">
        <title>Genomics of glacier-inhabiting Cryobacterium strains.</title>
        <authorList>
            <person name="Liu Q."/>
            <person name="Xin Y.-H."/>
        </authorList>
    </citation>
    <scope>NUCLEOTIDE SEQUENCE [LARGE SCALE GENOMIC DNA]</scope>
    <source>
        <strain evidence="1 2">Hh15</strain>
    </source>
</reference>
<dbReference type="RefSeq" id="WP_092111397.1">
    <property type="nucleotide sequence ID" value="NZ_FOCN01000014.1"/>
</dbReference>
<dbReference type="EMBL" id="SOFF01000016">
    <property type="protein sequence ID" value="TFB92316.1"/>
    <property type="molecule type" value="Genomic_DNA"/>
</dbReference>
<dbReference type="AlphaFoldDB" id="A0A1H8JG14"/>